<dbReference type="Gene3D" id="3.10.580.10">
    <property type="entry name" value="CBS-domain"/>
    <property type="match status" value="1"/>
</dbReference>
<feature type="transmembrane region" description="Helical" evidence="5">
    <location>
        <begin position="61"/>
        <end position="88"/>
    </location>
</feature>
<evidence type="ECO:0000259" key="7">
    <source>
        <dbReference type="PROSITE" id="PS51846"/>
    </source>
</evidence>
<evidence type="ECO:0000256" key="5">
    <source>
        <dbReference type="SAM" id="Phobius"/>
    </source>
</evidence>
<dbReference type="Pfam" id="PF01595">
    <property type="entry name" value="CNNM"/>
    <property type="match status" value="1"/>
</dbReference>
<protein>
    <submittedName>
        <fullName evidence="8">CBS domain containing-hemolysin-like protein</fullName>
    </submittedName>
</protein>
<dbReference type="Proteomes" id="UP000295757">
    <property type="component" value="Unassembled WGS sequence"/>
</dbReference>
<dbReference type="PROSITE" id="PS51846">
    <property type="entry name" value="CNNM"/>
    <property type="match status" value="1"/>
</dbReference>
<dbReference type="GO" id="GO:0005886">
    <property type="term" value="C:plasma membrane"/>
    <property type="evidence" value="ECO:0007669"/>
    <property type="project" value="TreeGrafter"/>
</dbReference>
<feature type="transmembrane region" description="Helical" evidence="5">
    <location>
        <begin position="126"/>
        <end position="148"/>
    </location>
</feature>
<dbReference type="PROSITE" id="PS51371">
    <property type="entry name" value="CBS"/>
    <property type="match status" value="2"/>
</dbReference>
<feature type="domain" description="CNNM transmembrane" evidence="7">
    <location>
        <begin position="1"/>
        <end position="181"/>
    </location>
</feature>
<dbReference type="InterPro" id="IPR046342">
    <property type="entry name" value="CBS_dom_sf"/>
</dbReference>
<gene>
    <name evidence="8" type="ORF">BCF59_0413</name>
</gene>
<feature type="domain" description="CBS" evidence="6">
    <location>
        <begin position="258"/>
        <end position="317"/>
    </location>
</feature>
<feature type="transmembrane region" description="Helical" evidence="5">
    <location>
        <begin position="94"/>
        <end position="114"/>
    </location>
</feature>
<evidence type="ECO:0000256" key="4">
    <source>
        <dbReference type="PROSITE-ProRule" id="PRU01193"/>
    </source>
</evidence>
<accession>A0A4R7UEX3</accession>
<evidence type="ECO:0000256" key="1">
    <source>
        <dbReference type="ARBA" id="ARBA00022737"/>
    </source>
</evidence>
<keyword evidence="4 5" id="KW-1133">Transmembrane helix</keyword>
<dbReference type="PANTHER" id="PTHR22777:SF17">
    <property type="entry name" value="UPF0053 PROTEIN SLL0260"/>
    <property type="match status" value="1"/>
</dbReference>
<evidence type="ECO:0000313" key="8">
    <source>
        <dbReference type="EMBL" id="TDV24443.1"/>
    </source>
</evidence>
<keyword evidence="2 3" id="KW-0129">CBS domain</keyword>
<feature type="transmembrane region" description="Helical" evidence="5">
    <location>
        <begin position="6"/>
        <end position="29"/>
    </location>
</feature>
<keyword evidence="4 5" id="KW-0812">Transmembrane</keyword>
<comment type="caution">
    <text evidence="8">The sequence shown here is derived from an EMBL/GenBank/DDBJ whole genome shotgun (WGS) entry which is preliminary data.</text>
</comment>
<keyword evidence="1" id="KW-0677">Repeat</keyword>
<evidence type="ECO:0000256" key="3">
    <source>
        <dbReference type="PROSITE-ProRule" id="PRU00703"/>
    </source>
</evidence>
<proteinExistence type="predicted"/>
<keyword evidence="9" id="KW-1185">Reference proteome</keyword>
<keyword evidence="4 5" id="KW-0472">Membrane</keyword>
<dbReference type="Pfam" id="PF00571">
    <property type="entry name" value="CBS"/>
    <property type="match status" value="2"/>
</dbReference>
<dbReference type="RefSeq" id="WP_134110735.1">
    <property type="nucleotide sequence ID" value="NZ_SOCN01000001.1"/>
</dbReference>
<evidence type="ECO:0000256" key="2">
    <source>
        <dbReference type="ARBA" id="ARBA00023122"/>
    </source>
</evidence>
<organism evidence="8 9">
    <name type="scientific">Mycoplasmopsis mustelae</name>
    <dbReference type="NCBI Taxonomy" id="171289"/>
    <lineage>
        <taxon>Bacteria</taxon>
        <taxon>Bacillati</taxon>
        <taxon>Mycoplasmatota</taxon>
        <taxon>Mycoplasmoidales</taxon>
        <taxon>Metamycoplasmataceae</taxon>
        <taxon>Mycoplasmopsis</taxon>
    </lineage>
</organism>
<dbReference type="SUPFAM" id="SSF54631">
    <property type="entry name" value="CBS-domain pair"/>
    <property type="match status" value="1"/>
</dbReference>
<evidence type="ECO:0000313" key="9">
    <source>
        <dbReference type="Proteomes" id="UP000295757"/>
    </source>
</evidence>
<name>A0A4R7UEX3_9BACT</name>
<dbReference type="EMBL" id="SOCN01000001">
    <property type="protein sequence ID" value="TDV24443.1"/>
    <property type="molecule type" value="Genomic_DNA"/>
</dbReference>
<dbReference type="PANTHER" id="PTHR22777">
    <property type="entry name" value="HEMOLYSIN-RELATED"/>
    <property type="match status" value="1"/>
</dbReference>
<feature type="domain" description="CBS" evidence="6">
    <location>
        <begin position="200"/>
        <end position="257"/>
    </location>
</feature>
<sequence>MNWYSFIVLPFLLLLFVLSAVYSGCEIAYSTISKAKIYEMLERKEKCAKLINKYAGRYERVLTTILIGNNLVNVISSILTSWFLAQLIPNNESLTIIITTVIVTPLLVIFGEITPKLIAKKYPKKYLQIFIWWIEFSYWIFWILTWPIKRFSKQMYITNSEQDLKSMINLAQSEGVLQTGESILAKNALDLDSTKVASHYVKLKDVTTLNYKASLQEAKDLFKETNYSRIPVEKNGELIGIILLKDIFYLTRARIINYVKTVPFISTHSVLSSALDKMRAARAQMAFVVENNNSTDILGIISFEDIMEEIVGEIYDEYDDDEDIFEISLEKSRVKGNVIMWDLFKQMKINTNLLKEDEENLTVYQYFTKKIDRPRLYKNSKYTLKNKVTFKVLELYKDNKSKHSKDKACIEVSIE</sequence>
<dbReference type="OrthoDB" id="9798188at2"/>
<dbReference type="InterPro" id="IPR002550">
    <property type="entry name" value="CNNM"/>
</dbReference>
<dbReference type="AlphaFoldDB" id="A0A4R7UEX3"/>
<reference evidence="8 9" key="1">
    <citation type="submission" date="2019-03" db="EMBL/GenBank/DDBJ databases">
        <title>Genomic Encyclopedia of Archaeal and Bacterial Type Strains, Phase II (KMG-II): from individual species to whole genera.</title>
        <authorList>
            <person name="Goeker M."/>
        </authorList>
    </citation>
    <scope>NUCLEOTIDE SEQUENCE [LARGE SCALE GENOMIC DNA]</scope>
    <source>
        <strain evidence="8 9">ATCC 35214</strain>
    </source>
</reference>
<dbReference type="SMART" id="SM00116">
    <property type="entry name" value="CBS"/>
    <property type="match status" value="1"/>
</dbReference>
<evidence type="ECO:0000259" key="6">
    <source>
        <dbReference type="PROSITE" id="PS51371"/>
    </source>
</evidence>
<dbReference type="InterPro" id="IPR000644">
    <property type="entry name" value="CBS_dom"/>
</dbReference>